<organism evidence="2">
    <name type="scientific">marine metagenome</name>
    <dbReference type="NCBI Taxonomy" id="408172"/>
    <lineage>
        <taxon>unclassified sequences</taxon>
        <taxon>metagenomes</taxon>
        <taxon>ecological metagenomes</taxon>
    </lineage>
</organism>
<evidence type="ECO:0000256" key="1">
    <source>
        <dbReference type="SAM" id="MobiDB-lite"/>
    </source>
</evidence>
<gene>
    <name evidence="2" type="ORF">METZ01_LOCUS84583</name>
</gene>
<sequence>MPEDSIYSCFRCGKKLRNGIEFWECGQCAKGGMMNQDAFDAGARAESAAIGEYLEEKELDATDEEYEQTARPLYDEKGRDYYKDQKGRKVQRSEGIEVKESTVYDEGWTFQGGESIPKGMEGYTKEGTSDVALRKKKPWWEP</sequence>
<accession>A0A381UUA3</accession>
<reference evidence="2" key="1">
    <citation type="submission" date="2018-05" db="EMBL/GenBank/DDBJ databases">
        <authorList>
            <person name="Lanie J.A."/>
            <person name="Ng W.-L."/>
            <person name="Kazmierczak K.M."/>
            <person name="Andrzejewski T.M."/>
            <person name="Davidsen T.M."/>
            <person name="Wayne K.J."/>
            <person name="Tettelin H."/>
            <person name="Glass J.I."/>
            <person name="Rusch D."/>
            <person name="Podicherti R."/>
            <person name="Tsui H.-C.T."/>
            <person name="Winkler M.E."/>
        </authorList>
    </citation>
    <scope>NUCLEOTIDE SEQUENCE</scope>
</reference>
<name>A0A381UUA3_9ZZZZ</name>
<evidence type="ECO:0000313" key="2">
    <source>
        <dbReference type="EMBL" id="SVA31729.1"/>
    </source>
</evidence>
<dbReference type="AlphaFoldDB" id="A0A381UUA3"/>
<feature type="region of interest" description="Disordered" evidence="1">
    <location>
        <begin position="115"/>
        <end position="142"/>
    </location>
</feature>
<dbReference type="EMBL" id="UINC01007155">
    <property type="protein sequence ID" value="SVA31729.1"/>
    <property type="molecule type" value="Genomic_DNA"/>
</dbReference>
<proteinExistence type="predicted"/>
<protein>
    <submittedName>
        <fullName evidence="2">Uncharacterized protein</fullName>
    </submittedName>
</protein>